<dbReference type="SUPFAM" id="SSF56801">
    <property type="entry name" value="Acetyl-CoA synthetase-like"/>
    <property type="match status" value="1"/>
</dbReference>
<keyword evidence="4 7" id="KW-0436">Ligase</keyword>
<keyword evidence="2" id="KW-0596">Phosphopantetheine</keyword>
<dbReference type="InterPro" id="IPR010071">
    <property type="entry name" value="AA_adenyl_dom"/>
</dbReference>
<dbReference type="CDD" id="cd19535">
    <property type="entry name" value="Cyc_NRPS"/>
    <property type="match status" value="1"/>
</dbReference>
<comment type="cofactor">
    <cofactor evidence="1">
        <name>pantetheine 4'-phosphate</name>
        <dbReference type="ChEBI" id="CHEBI:47942"/>
    </cofactor>
</comment>
<dbReference type="Gene3D" id="1.10.1200.10">
    <property type="entry name" value="ACP-like"/>
    <property type="match status" value="1"/>
</dbReference>
<protein>
    <submittedName>
        <fullName evidence="7">Phenyloxazoline synthase MbtB</fullName>
        <ecNumber evidence="7">6.3.2.-</ecNumber>
    </submittedName>
</protein>
<evidence type="ECO:0000256" key="5">
    <source>
        <dbReference type="ARBA" id="ARBA00023194"/>
    </source>
</evidence>
<dbReference type="Proteomes" id="UP000095645">
    <property type="component" value="Unassembled WGS sequence"/>
</dbReference>
<dbReference type="InterPro" id="IPR057737">
    <property type="entry name" value="Condensation_MtbB-like"/>
</dbReference>
<dbReference type="Gene3D" id="3.30.559.10">
    <property type="entry name" value="Chloramphenicol acetyltransferase-like domain"/>
    <property type="match status" value="1"/>
</dbReference>
<dbReference type="PANTHER" id="PTHR45527">
    <property type="entry name" value="NONRIBOSOMAL PEPTIDE SYNTHETASE"/>
    <property type="match status" value="1"/>
</dbReference>
<evidence type="ECO:0000256" key="2">
    <source>
        <dbReference type="ARBA" id="ARBA00022450"/>
    </source>
</evidence>
<keyword evidence="5" id="KW-0045">Antibiotic biosynthesis</keyword>
<dbReference type="Pfam" id="PF00550">
    <property type="entry name" value="PP-binding"/>
    <property type="match status" value="1"/>
</dbReference>
<dbReference type="GO" id="GO:0016874">
    <property type="term" value="F:ligase activity"/>
    <property type="evidence" value="ECO:0007669"/>
    <property type="project" value="UniProtKB-KW"/>
</dbReference>
<dbReference type="RefSeq" id="WP_055057322.1">
    <property type="nucleotide sequence ID" value="NZ_CYZP01000002.1"/>
</dbReference>
<dbReference type="InterPro" id="IPR044894">
    <property type="entry name" value="TubC_N_sf"/>
</dbReference>
<reference evidence="7 8" key="1">
    <citation type="submission" date="2015-09" db="EMBL/GenBank/DDBJ databases">
        <authorList>
            <consortium name="Pathogen Informatics"/>
        </authorList>
    </citation>
    <scope>NUCLEOTIDE SEQUENCE [LARGE SCALE GENOMIC DNA]</scope>
    <source>
        <strain evidence="7 8">2789STDY5834861</strain>
    </source>
</reference>
<evidence type="ECO:0000256" key="1">
    <source>
        <dbReference type="ARBA" id="ARBA00001957"/>
    </source>
</evidence>
<name>A0A173XFA0_9FIRM</name>
<dbReference type="GO" id="GO:0044550">
    <property type="term" value="P:secondary metabolite biosynthetic process"/>
    <property type="evidence" value="ECO:0007669"/>
    <property type="project" value="TreeGrafter"/>
</dbReference>
<dbReference type="NCBIfam" id="TIGR01733">
    <property type="entry name" value="AA-adenyl-dom"/>
    <property type="match status" value="1"/>
</dbReference>
<dbReference type="AlphaFoldDB" id="A0A173XFA0"/>
<dbReference type="Gene3D" id="1.10.10.1830">
    <property type="entry name" value="Non-ribosomal peptide synthase, adenylation domain"/>
    <property type="match status" value="1"/>
</dbReference>
<dbReference type="InterPro" id="IPR036736">
    <property type="entry name" value="ACP-like_sf"/>
</dbReference>
<dbReference type="Gene3D" id="3.30.300.30">
    <property type="match status" value="1"/>
</dbReference>
<dbReference type="GO" id="GO:0031177">
    <property type="term" value="F:phosphopantetheine binding"/>
    <property type="evidence" value="ECO:0007669"/>
    <property type="project" value="TreeGrafter"/>
</dbReference>
<dbReference type="InterPro" id="IPR006162">
    <property type="entry name" value="Ppantetheine_attach_site"/>
</dbReference>
<proteinExistence type="predicted"/>
<evidence type="ECO:0000313" key="7">
    <source>
        <dbReference type="EMBL" id="CUN50344.1"/>
    </source>
</evidence>
<dbReference type="EMBL" id="CYZP01000002">
    <property type="protein sequence ID" value="CUN50344.1"/>
    <property type="molecule type" value="Genomic_DNA"/>
</dbReference>
<sequence length="1105" mass="127513">MKTEKLILNYQRRGIKLSVSDNKLHFSAPQNILTDEDKDILKKNKKEIIKFLLDHTESEIIVDEEDKYEKFPLTDIQLSYLVGQDNVYKFGGTNCKIYTEIEYEQIELNKAQYAWEQVIKYNDMLHAVINQEGTQEILSSYTVPQIVFSDLSDMENAEVIIAQKRESLTKKQYRVGTWPLFDVEITKLKNKYILHISLDMLVADFVSINVILNEFEEVYYNGKLSFKQQLSFRDIVLYKESLKKTVNGKKKYEEDKKYWEKRIPRLSEVPEFPVVEQQEKEVLFTQYKFFLESDEYEKLCDLAKNFQLTTSSLILTAYAEALRKISKNQSFCIDVTMVDRPPFHPSIDRVIGDFTTANILEVEDLDYTNYFEKAKKIQYRLWEDLSHNSFSSKEVLREMGKRIKKEITVPAVYTSTLGAVKYSNQRKGKILYTISQTPQVLIDCQVLELEKGVRLNWDVRLGVFPKGLIEEAFESFRELIYRIIDNNTLDISLESILPKAVRKIRCVTNNTRKEFETKYLHEGFFETLECCQENKALYSNGKYYSYKELSYYVDTIIEVLESEDVFKGDIVAVAVSKGVWQIAAVLGILSKGAVYLPLDIHQPSERVDKIIKSAHVKCCILEEDNFISHDLTKKLNIRDIKRKERSGNDYKQINIDIEAPAYVIFTSGSTGNPKGVIISHSAATNTILDINNKFKINSDDRILNISNLSFDLSVYDIFGTFFAGAELVQVNEEQAKDPAHWYDLLKHENISVFNGVPGQMKMLTMFLKGKEKPILDAVRLILLSGDWIPVDLPKEISKYFPNAEIVSLGGATEAAIWSIYYPINIKQNYIRSIPYGKPLANQRFYILNEKGEETLDWISGDIYIAGKGLAIGYLGDPELTEKKFIYSRQLKERLYKTGDIGRYMPDGTIEFQGRSDFQVKIRGHRVELGEIEMAIVEILHPKDLKVITVNNNDVISVCMFAVLENESDALSKEELGKYLSEKIPQYMIPVYCEYLSEIPLTVNGKIDIKVLTSRAIEGMKKSRSRGKSEQKLSETEENIYKVWCELFNTTDISVDEDFFECGGDSILVVKLLTELETRYQYKMSLMDVYSSPTIYKMAECITNQQ</sequence>
<dbReference type="InterPro" id="IPR023213">
    <property type="entry name" value="CAT-like_dom_sf"/>
</dbReference>
<gene>
    <name evidence="7" type="primary">mbtB_2</name>
    <name evidence="7" type="ORF">ERS852476_00316</name>
</gene>
<evidence type="ECO:0000259" key="6">
    <source>
        <dbReference type="PROSITE" id="PS50075"/>
    </source>
</evidence>
<evidence type="ECO:0000256" key="4">
    <source>
        <dbReference type="ARBA" id="ARBA00022598"/>
    </source>
</evidence>
<feature type="domain" description="Carrier" evidence="6">
    <location>
        <begin position="1030"/>
        <end position="1105"/>
    </location>
</feature>
<dbReference type="InterPro" id="IPR009081">
    <property type="entry name" value="PP-bd_ACP"/>
</dbReference>
<dbReference type="PROSITE" id="PS00455">
    <property type="entry name" value="AMP_BINDING"/>
    <property type="match status" value="1"/>
</dbReference>
<dbReference type="Pfam" id="PF18563">
    <property type="entry name" value="TubC_N"/>
    <property type="match status" value="1"/>
</dbReference>
<dbReference type="SUPFAM" id="SSF52777">
    <property type="entry name" value="CoA-dependent acyltransferases"/>
    <property type="match status" value="2"/>
</dbReference>
<evidence type="ECO:0000256" key="3">
    <source>
        <dbReference type="ARBA" id="ARBA00022553"/>
    </source>
</evidence>
<dbReference type="InterPro" id="IPR042099">
    <property type="entry name" value="ANL_N_sf"/>
</dbReference>
<dbReference type="InterPro" id="IPR001242">
    <property type="entry name" value="Condensation_dom"/>
</dbReference>
<dbReference type="PANTHER" id="PTHR45527:SF10">
    <property type="entry name" value="PYOCHELIN SYNTHASE PCHF"/>
    <property type="match status" value="1"/>
</dbReference>
<dbReference type="Pfam" id="PF00668">
    <property type="entry name" value="Condensation"/>
    <property type="match status" value="1"/>
</dbReference>
<dbReference type="InterPro" id="IPR020845">
    <property type="entry name" value="AMP-binding_CS"/>
</dbReference>
<dbReference type="GO" id="GO:0017000">
    <property type="term" value="P:antibiotic biosynthetic process"/>
    <property type="evidence" value="ECO:0007669"/>
    <property type="project" value="UniProtKB-KW"/>
</dbReference>
<dbReference type="EC" id="6.3.2.-" evidence="7"/>
<dbReference type="Gene3D" id="3.30.559.30">
    <property type="entry name" value="Nonribosomal peptide synthetase, condensation domain"/>
    <property type="match status" value="1"/>
</dbReference>
<dbReference type="InterPro" id="IPR000873">
    <property type="entry name" value="AMP-dep_synth/lig_dom"/>
</dbReference>
<accession>A0A173XFA0</accession>
<dbReference type="SUPFAM" id="SSF47336">
    <property type="entry name" value="ACP-like"/>
    <property type="match status" value="1"/>
</dbReference>
<organism evidence="7 8">
    <name type="scientific">Blautia obeum</name>
    <dbReference type="NCBI Taxonomy" id="40520"/>
    <lineage>
        <taxon>Bacteria</taxon>
        <taxon>Bacillati</taxon>
        <taxon>Bacillota</taxon>
        <taxon>Clostridia</taxon>
        <taxon>Lachnospirales</taxon>
        <taxon>Lachnospiraceae</taxon>
        <taxon>Blautia</taxon>
    </lineage>
</organism>
<dbReference type="InterPro" id="IPR041464">
    <property type="entry name" value="TubC_N"/>
</dbReference>
<dbReference type="PROSITE" id="PS00012">
    <property type="entry name" value="PHOSPHOPANTETHEINE"/>
    <property type="match status" value="1"/>
</dbReference>
<dbReference type="InterPro" id="IPR045851">
    <property type="entry name" value="AMP-bd_C_sf"/>
</dbReference>
<dbReference type="GO" id="GO:0043041">
    <property type="term" value="P:amino acid activation for nonribosomal peptide biosynthetic process"/>
    <property type="evidence" value="ECO:0007669"/>
    <property type="project" value="TreeGrafter"/>
</dbReference>
<dbReference type="Gene3D" id="3.40.50.12780">
    <property type="entry name" value="N-terminal domain of ligase-like"/>
    <property type="match status" value="1"/>
</dbReference>
<evidence type="ECO:0000313" key="8">
    <source>
        <dbReference type="Proteomes" id="UP000095645"/>
    </source>
</evidence>
<keyword evidence="3" id="KW-0597">Phosphoprotein</keyword>
<dbReference type="PROSITE" id="PS50075">
    <property type="entry name" value="CARRIER"/>
    <property type="match status" value="1"/>
</dbReference>
<dbReference type="GO" id="GO:0008610">
    <property type="term" value="P:lipid biosynthetic process"/>
    <property type="evidence" value="ECO:0007669"/>
    <property type="project" value="UniProtKB-ARBA"/>
</dbReference>
<dbReference type="GO" id="GO:0005737">
    <property type="term" value="C:cytoplasm"/>
    <property type="evidence" value="ECO:0007669"/>
    <property type="project" value="TreeGrafter"/>
</dbReference>
<dbReference type="Pfam" id="PF00501">
    <property type="entry name" value="AMP-binding"/>
    <property type="match status" value="1"/>
</dbReference>